<protein>
    <submittedName>
        <fullName evidence="2">UDP-glucuronosyl/UDP-glucosyltransferase</fullName>
    </submittedName>
</protein>
<sequence length="168" mass="18530">MDGYAVLAFPFGTHATPLLNIIRRLSEAAPSLVFSFLSTEQSNAVTFPNGDKVGKIQPFNVWDGLPEGFRFEGDPHEPVEYFLTAAPANFMKAIDAVVAETGKPIDCLLVDAFLWFSADIAAHLNVPWMALWTAGPRALYVHLHTTFIRHHVGINGNNLLYSFNLISS</sequence>
<dbReference type="STRING" id="93759.A0A1R3L474"/>
<dbReference type="EMBL" id="AWUE01002045">
    <property type="protein sequence ID" value="OMP14098.1"/>
    <property type="molecule type" value="Genomic_DNA"/>
</dbReference>
<dbReference type="Proteomes" id="UP000187203">
    <property type="component" value="Unassembled WGS sequence"/>
</dbReference>
<comment type="similarity">
    <text evidence="1">Belongs to the UDP-glycosyltransferase family.</text>
</comment>
<reference evidence="3" key="1">
    <citation type="submission" date="2013-09" db="EMBL/GenBank/DDBJ databases">
        <title>Corchorus olitorius genome sequencing.</title>
        <authorList>
            <person name="Alam M."/>
            <person name="Haque M.S."/>
            <person name="Islam M.S."/>
            <person name="Emdad E.M."/>
            <person name="Islam M.M."/>
            <person name="Ahmed B."/>
            <person name="Halim A."/>
            <person name="Hossen Q.M.M."/>
            <person name="Hossain M.Z."/>
            <person name="Ahmed R."/>
            <person name="Khan M.M."/>
            <person name="Islam R."/>
            <person name="Rashid M.M."/>
            <person name="Khan S.A."/>
            <person name="Rahman M.S."/>
            <person name="Alam M."/>
            <person name="Yahiya A.S."/>
            <person name="Khan M.S."/>
            <person name="Azam M.S."/>
            <person name="Haque T."/>
            <person name="Lashkar M.Z.H."/>
            <person name="Akhand A.I."/>
            <person name="Morshed G."/>
            <person name="Roy S."/>
            <person name="Uddin K.S."/>
            <person name="Rabeya T."/>
            <person name="Hossain A.S."/>
            <person name="Chowdhury A."/>
            <person name="Snigdha A.R."/>
            <person name="Mortoza M.S."/>
            <person name="Matin S.A."/>
            <person name="Hoque S.M.E."/>
            <person name="Islam M.K."/>
            <person name="Roy D.K."/>
            <person name="Haider R."/>
            <person name="Moosa M.M."/>
            <person name="Elias S.M."/>
            <person name="Hasan A.M."/>
            <person name="Jahan S."/>
            <person name="Shafiuddin M."/>
            <person name="Mahmood N."/>
            <person name="Shommy N.S."/>
        </authorList>
    </citation>
    <scope>NUCLEOTIDE SEQUENCE [LARGE SCALE GENOMIC DNA]</scope>
    <source>
        <strain evidence="3">cv. O-4</strain>
    </source>
</reference>
<dbReference type="PANTHER" id="PTHR48049:SF65">
    <property type="entry name" value="ANTHOCYANIDIN 3-O-GLUCOSYLTRANSFERASE"/>
    <property type="match status" value="1"/>
</dbReference>
<dbReference type="InterPro" id="IPR050481">
    <property type="entry name" value="UDP-glycosyltransf_plant"/>
</dbReference>
<dbReference type="OrthoDB" id="5835829at2759"/>
<dbReference type="AlphaFoldDB" id="A0A1R3L474"/>
<accession>A0A1R3L474</accession>
<evidence type="ECO:0000313" key="3">
    <source>
        <dbReference type="Proteomes" id="UP000187203"/>
    </source>
</evidence>
<name>A0A1R3L474_9ROSI</name>
<dbReference type="PANTHER" id="PTHR48049">
    <property type="entry name" value="GLYCOSYLTRANSFERASE"/>
    <property type="match status" value="1"/>
</dbReference>
<comment type="caution">
    <text evidence="2">The sequence shown here is derived from an EMBL/GenBank/DDBJ whole genome shotgun (WGS) entry which is preliminary data.</text>
</comment>
<evidence type="ECO:0000313" key="2">
    <source>
        <dbReference type="EMBL" id="OMP14098.1"/>
    </source>
</evidence>
<dbReference type="GO" id="GO:0035251">
    <property type="term" value="F:UDP-glucosyltransferase activity"/>
    <property type="evidence" value="ECO:0007669"/>
    <property type="project" value="InterPro"/>
</dbReference>
<dbReference type="SUPFAM" id="SSF53756">
    <property type="entry name" value="UDP-Glycosyltransferase/glycogen phosphorylase"/>
    <property type="match status" value="1"/>
</dbReference>
<gene>
    <name evidence="2" type="ORF">COLO4_00304</name>
</gene>
<organism evidence="2 3">
    <name type="scientific">Corchorus olitorius</name>
    <dbReference type="NCBI Taxonomy" id="93759"/>
    <lineage>
        <taxon>Eukaryota</taxon>
        <taxon>Viridiplantae</taxon>
        <taxon>Streptophyta</taxon>
        <taxon>Embryophyta</taxon>
        <taxon>Tracheophyta</taxon>
        <taxon>Spermatophyta</taxon>
        <taxon>Magnoliopsida</taxon>
        <taxon>eudicotyledons</taxon>
        <taxon>Gunneridae</taxon>
        <taxon>Pentapetalae</taxon>
        <taxon>rosids</taxon>
        <taxon>malvids</taxon>
        <taxon>Malvales</taxon>
        <taxon>Malvaceae</taxon>
        <taxon>Grewioideae</taxon>
        <taxon>Apeibeae</taxon>
        <taxon>Corchorus</taxon>
    </lineage>
</organism>
<evidence type="ECO:0000256" key="1">
    <source>
        <dbReference type="ARBA" id="ARBA00009995"/>
    </source>
</evidence>
<keyword evidence="3" id="KW-1185">Reference proteome</keyword>
<dbReference type="Gene3D" id="3.40.50.2000">
    <property type="entry name" value="Glycogen Phosphorylase B"/>
    <property type="match status" value="1"/>
</dbReference>
<proteinExistence type="inferred from homology"/>